<organism evidence="3">
    <name type="scientific">Capitella teleta</name>
    <name type="common">Polychaete worm</name>
    <dbReference type="NCBI Taxonomy" id="283909"/>
    <lineage>
        <taxon>Eukaryota</taxon>
        <taxon>Metazoa</taxon>
        <taxon>Spiralia</taxon>
        <taxon>Lophotrochozoa</taxon>
        <taxon>Annelida</taxon>
        <taxon>Polychaeta</taxon>
        <taxon>Sedentaria</taxon>
        <taxon>Scolecida</taxon>
        <taxon>Capitellidae</taxon>
        <taxon>Capitella</taxon>
    </lineage>
</organism>
<dbReference type="STRING" id="283909.R7VB71"/>
<dbReference type="InterPro" id="IPR052579">
    <property type="entry name" value="Zinc_finger_SWIM"/>
</dbReference>
<keyword evidence="1" id="KW-0862">Zinc</keyword>
<reference evidence="3 5" key="2">
    <citation type="journal article" date="2013" name="Nature">
        <title>Insights into bilaterian evolution from three spiralian genomes.</title>
        <authorList>
            <person name="Simakov O."/>
            <person name="Marletaz F."/>
            <person name="Cho S.J."/>
            <person name="Edsinger-Gonzales E."/>
            <person name="Havlak P."/>
            <person name="Hellsten U."/>
            <person name="Kuo D.H."/>
            <person name="Larsson T."/>
            <person name="Lv J."/>
            <person name="Arendt D."/>
            <person name="Savage R."/>
            <person name="Osoegawa K."/>
            <person name="de Jong P."/>
            <person name="Grimwood J."/>
            <person name="Chapman J.A."/>
            <person name="Shapiro H."/>
            <person name="Aerts A."/>
            <person name="Otillar R.P."/>
            <person name="Terry A.Y."/>
            <person name="Boore J.L."/>
            <person name="Grigoriev I.V."/>
            <person name="Lindberg D.R."/>
            <person name="Seaver E.C."/>
            <person name="Weisblat D.A."/>
            <person name="Putnam N.H."/>
            <person name="Rokhsar D.S."/>
        </authorList>
    </citation>
    <scope>NUCLEOTIDE SEQUENCE</scope>
    <source>
        <strain evidence="3 5">I ESC-2004</strain>
    </source>
</reference>
<dbReference type="PANTHER" id="PTHR31569:SF4">
    <property type="entry name" value="SWIM-TYPE DOMAIN-CONTAINING PROTEIN"/>
    <property type="match status" value="1"/>
</dbReference>
<evidence type="ECO:0000313" key="3">
    <source>
        <dbReference type="EMBL" id="ELU15782.1"/>
    </source>
</evidence>
<dbReference type="Proteomes" id="UP000014760">
    <property type="component" value="Unassembled WGS sequence"/>
</dbReference>
<gene>
    <name evidence="3" type="ORF">CAPTEDRAFT_188595</name>
</gene>
<name>R7VB71_CAPTE</name>
<reference evidence="4" key="3">
    <citation type="submission" date="2015-06" db="UniProtKB">
        <authorList>
            <consortium name="EnsemblMetazoa"/>
        </authorList>
    </citation>
    <scope>IDENTIFICATION</scope>
</reference>
<keyword evidence="1" id="KW-0479">Metal-binding</keyword>
<accession>R7VB71</accession>
<protein>
    <recommendedName>
        <fullName evidence="2">SWIM-type domain-containing protein</fullName>
    </recommendedName>
</protein>
<reference evidence="5" key="1">
    <citation type="submission" date="2012-12" db="EMBL/GenBank/DDBJ databases">
        <authorList>
            <person name="Hellsten U."/>
            <person name="Grimwood J."/>
            <person name="Chapman J.A."/>
            <person name="Shapiro H."/>
            <person name="Aerts A."/>
            <person name="Otillar R.P."/>
            <person name="Terry A.Y."/>
            <person name="Boore J.L."/>
            <person name="Simakov O."/>
            <person name="Marletaz F."/>
            <person name="Cho S.-J."/>
            <person name="Edsinger-Gonzales E."/>
            <person name="Havlak P."/>
            <person name="Kuo D.-H."/>
            <person name="Larsson T."/>
            <person name="Lv J."/>
            <person name="Arendt D."/>
            <person name="Savage R."/>
            <person name="Osoegawa K."/>
            <person name="de Jong P."/>
            <person name="Lindberg D.R."/>
            <person name="Seaver E.C."/>
            <person name="Weisblat D.A."/>
            <person name="Putnam N.H."/>
            <person name="Grigoriev I.V."/>
            <person name="Rokhsar D.S."/>
        </authorList>
    </citation>
    <scope>NUCLEOTIDE SEQUENCE</scope>
    <source>
        <strain evidence="5">I ESC-2004</strain>
    </source>
</reference>
<dbReference type="PROSITE" id="PS50966">
    <property type="entry name" value="ZF_SWIM"/>
    <property type="match status" value="1"/>
</dbReference>
<dbReference type="GO" id="GO:0008270">
    <property type="term" value="F:zinc ion binding"/>
    <property type="evidence" value="ECO:0007669"/>
    <property type="project" value="UniProtKB-KW"/>
</dbReference>
<dbReference type="EMBL" id="AMQN01017846">
    <property type="status" value="NOT_ANNOTATED_CDS"/>
    <property type="molecule type" value="Genomic_DNA"/>
</dbReference>
<dbReference type="HOGENOM" id="CLU_1086810_0_0_1"/>
<keyword evidence="1" id="KW-0863">Zinc-finger</keyword>
<feature type="domain" description="SWIM-type" evidence="2">
    <location>
        <begin position="75"/>
        <end position="107"/>
    </location>
</feature>
<dbReference type="EMBL" id="AMQN01017845">
    <property type="status" value="NOT_ANNOTATED_CDS"/>
    <property type="molecule type" value="Genomic_DNA"/>
</dbReference>
<evidence type="ECO:0000313" key="5">
    <source>
        <dbReference type="Proteomes" id="UP000014760"/>
    </source>
</evidence>
<dbReference type="PANTHER" id="PTHR31569">
    <property type="entry name" value="SWIM-TYPE DOMAIN-CONTAINING PROTEIN"/>
    <property type="match status" value="1"/>
</dbReference>
<dbReference type="OrthoDB" id="124789at2759"/>
<dbReference type="EnsemblMetazoa" id="CapteT188595">
    <property type="protein sequence ID" value="CapteP188595"/>
    <property type="gene ID" value="CapteG188595"/>
</dbReference>
<dbReference type="InterPro" id="IPR007527">
    <property type="entry name" value="Znf_SWIM"/>
</dbReference>
<dbReference type="AlphaFoldDB" id="R7VB71"/>
<evidence type="ECO:0000256" key="1">
    <source>
        <dbReference type="PROSITE-ProRule" id="PRU00325"/>
    </source>
</evidence>
<sequence length="256" mass="28492">MSSNLQVRHNDFDATCKSHYRNGYSGPGTEYYSVATAYAVDKVLPQVESADPDKYEIQQQGSCFQTRNKKTGDTYIVTSDCMKCSCSFHQTMLLPCRHIFVNRMTLSLPIFDPQLVASRWLLSSIDADAVPQMQKATRLQLGSVDMKIDGPMSHTQKFNMAMTISSKLADVVADSGQATFQTRMTFLARVLAMYEAGKECVLIEEEDDPPEINIVIGGEEENEQRHKVSLGEADDEAVTEQMLLGGTSHLLSRPAF</sequence>
<evidence type="ECO:0000313" key="4">
    <source>
        <dbReference type="EnsemblMetazoa" id="CapteP188595"/>
    </source>
</evidence>
<keyword evidence="5" id="KW-1185">Reference proteome</keyword>
<evidence type="ECO:0000259" key="2">
    <source>
        <dbReference type="PROSITE" id="PS50966"/>
    </source>
</evidence>
<dbReference type="EMBL" id="KB293578">
    <property type="protein sequence ID" value="ELU15782.1"/>
    <property type="molecule type" value="Genomic_DNA"/>
</dbReference>
<proteinExistence type="predicted"/>